<dbReference type="GO" id="GO:0003906">
    <property type="term" value="F:DNA-(apurinic or apyrimidinic site) endonuclease activity"/>
    <property type="evidence" value="ECO:0007669"/>
    <property type="project" value="TreeGrafter"/>
</dbReference>
<keyword evidence="3" id="KW-0378">Hydrolase</keyword>
<dbReference type="GO" id="GO:0008311">
    <property type="term" value="F:double-stranded DNA 3'-5' DNA exonuclease activity"/>
    <property type="evidence" value="ECO:0007669"/>
    <property type="project" value="TreeGrafter"/>
</dbReference>
<dbReference type="GO" id="GO:0006284">
    <property type="term" value="P:base-excision repair"/>
    <property type="evidence" value="ECO:0007669"/>
    <property type="project" value="TreeGrafter"/>
</dbReference>
<dbReference type="InterPro" id="IPR004808">
    <property type="entry name" value="AP_endonuc_1"/>
</dbReference>
<dbReference type="AlphaFoldDB" id="C5KUG0"/>
<dbReference type="PROSITE" id="PS51435">
    <property type="entry name" value="AP_NUCLEASE_F1_4"/>
    <property type="match status" value="1"/>
</dbReference>
<proteinExistence type="inferred from homology"/>
<dbReference type="InterPro" id="IPR005135">
    <property type="entry name" value="Endo/exonuclease/phosphatase"/>
</dbReference>
<evidence type="ECO:0000313" key="9">
    <source>
        <dbReference type="EMBL" id="EER11847.1"/>
    </source>
</evidence>
<reference evidence="9 10" key="1">
    <citation type="submission" date="2008-07" db="EMBL/GenBank/DDBJ databases">
        <authorList>
            <person name="El-Sayed N."/>
            <person name="Caler E."/>
            <person name="Inman J."/>
            <person name="Amedeo P."/>
            <person name="Hass B."/>
            <person name="Wortman J."/>
        </authorList>
    </citation>
    <scope>NUCLEOTIDE SEQUENCE [LARGE SCALE GENOMIC DNA]</scope>
    <source>
        <strain evidence="10">ATCC 50983 / TXsc</strain>
    </source>
</reference>
<evidence type="ECO:0000256" key="6">
    <source>
        <dbReference type="PIRSR" id="PIRSR604808-3"/>
    </source>
</evidence>
<dbReference type="PANTHER" id="PTHR22748:SF6">
    <property type="entry name" value="DNA-(APURINIC OR APYRIMIDINIC SITE) ENDONUCLEASE"/>
    <property type="match status" value="1"/>
</dbReference>
<name>C5KUG0_PERM5</name>
<gene>
    <name evidence="9" type="ORF">Pmar_PMAR015554</name>
</gene>
<feature type="region of interest" description="Disordered" evidence="7">
    <location>
        <begin position="1"/>
        <end position="43"/>
    </location>
</feature>
<evidence type="ECO:0000256" key="1">
    <source>
        <dbReference type="ARBA" id="ARBA00007092"/>
    </source>
</evidence>
<sequence>MPYKKRSRSDEYVASSQDRETNNDQNVEPMTAKSNKRTKAPRKVTHKAVKIVNVAYAEANERGEKIPITKLERHKKGKDDFTAIAWNVDSLRALLNHNVQELIDLCKEEQPNVIGFMNIRLSDEEMCEQCDQLLRAAVENILGPVETVWNRCTAKKGYSGTAMIVRKSVGKFDSKLGISDHADPEGRTITLEFDDMVVVLCYVPNSGHGLYRLAYRTSGRRCFDAELAEYCKSFDKPTLLLGDMNVADRDVDIWNVDKPYIPKKSGTAMWRSHPEITRTTVLMVNE</sequence>
<evidence type="ECO:0000256" key="3">
    <source>
        <dbReference type="ARBA" id="ARBA00022801"/>
    </source>
</evidence>
<evidence type="ECO:0000256" key="4">
    <source>
        <dbReference type="ARBA" id="ARBA00022842"/>
    </source>
</evidence>
<feature type="binding site" evidence="5">
    <location>
        <position position="87"/>
    </location>
    <ligand>
        <name>Mg(2+)</name>
        <dbReference type="ChEBI" id="CHEBI:18420"/>
        <label>1</label>
    </ligand>
</feature>
<feature type="compositionally biased region" description="Basic residues" evidence="7">
    <location>
        <begin position="34"/>
        <end position="43"/>
    </location>
</feature>
<keyword evidence="10" id="KW-1185">Reference proteome</keyword>
<dbReference type="Pfam" id="PF03372">
    <property type="entry name" value="Exo_endo_phos"/>
    <property type="match status" value="1"/>
</dbReference>
<feature type="binding site" evidence="5">
    <location>
        <position position="245"/>
    </location>
    <ligand>
        <name>Mg(2+)</name>
        <dbReference type="ChEBI" id="CHEBI:18420"/>
        <label>1</label>
    </ligand>
</feature>
<feature type="domain" description="Endonuclease/exonuclease/phosphatase" evidence="8">
    <location>
        <begin position="85"/>
        <end position="255"/>
    </location>
</feature>
<evidence type="ECO:0000256" key="7">
    <source>
        <dbReference type="SAM" id="MobiDB-lite"/>
    </source>
</evidence>
<comment type="similarity">
    <text evidence="1">Belongs to the DNA repair enzymes AP/ExoA family.</text>
</comment>
<evidence type="ECO:0000256" key="2">
    <source>
        <dbReference type="ARBA" id="ARBA00022723"/>
    </source>
</evidence>
<organism evidence="10">
    <name type="scientific">Perkinsus marinus (strain ATCC 50983 / TXsc)</name>
    <dbReference type="NCBI Taxonomy" id="423536"/>
    <lineage>
        <taxon>Eukaryota</taxon>
        <taxon>Sar</taxon>
        <taxon>Alveolata</taxon>
        <taxon>Perkinsozoa</taxon>
        <taxon>Perkinsea</taxon>
        <taxon>Perkinsida</taxon>
        <taxon>Perkinsidae</taxon>
        <taxon>Perkinsus</taxon>
    </lineage>
</organism>
<dbReference type="InterPro" id="IPR036691">
    <property type="entry name" value="Endo/exonu/phosph_ase_sf"/>
</dbReference>
<keyword evidence="4 5" id="KW-0460">Magnesium</keyword>
<keyword evidence="5" id="KW-0464">Manganese</keyword>
<dbReference type="Gene3D" id="3.60.10.10">
    <property type="entry name" value="Endonuclease/exonuclease/phosphatase"/>
    <property type="match status" value="1"/>
</dbReference>
<keyword evidence="2 5" id="KW-0479">Metal-binding</keyword>
<dbReference type="GO" id="GO:0005634">
    <property type="term" value="C:nucleus"/>
    <property type="evidence" value="ECO:0007669"/>
    <property type="project" value="TreeGrafter"/>
</dbReference>
<evidence type="ECO:0000256" key="5">
    <source>
        <dbReference type="PIRSR" id="PIRSR604808-2"/>
    </source>
</evidence>
<dbReference type="GO" id="GO:0046872">
    <property type="term" value="F:metal ion binding"/>
    <property type="evidence" value="ECO:0007669"/>
    <property type="project" value="UniProtKB-KW"/>
</dbReference>
<protein>
    <recommendedName>
        <fullName evidence="8">Endonuclease/exonuclease/phosphatase domain-containing protein</fullName>
    </recommendedName>
</protein>
<evidence type="ECO:0000313" key="10">
    <source>
        <dbReference type="Proteomes" id="UP000007800"/>
    </source>
</evidence>
<dbReference type="OrthoDB" id="498125at2759"/>
<feature type="site" description="Transition state stabilizer" evidence="6">
    <location>
        <position position="245"/>
    </location>
</feature>
<dbReference type="SUPFAM" id="SSF56219">
    <property type="entry name" value="DNase I-like"/>
    <property type="match status" value="1"/>
</dbReference>
<dbReference type="EMBL" id="GG676258">
    <property type="protein sequence ID" value="EER11847.1"/>
    <property type="molecule type" value="Genomic_DNA"/>
</dbReference>
<dbReference type="Proteomes" id="UP000007800">
    <property type="component" value="Unassembled WGS sequence"/>
</dbReference>
<comment type="cofactor">
    <cofactor evidence="5">
        <name>Mg(2+)</name>
        <dbReference type="ChEBI" id="CHEBI:18420"/>
    </cofactor>
    <cofactor evidence="5">
        <name>Mn(2+)</name>
        <dbReference type="ChEBI" id="CHEBI:29035"/>
    </cofactor>
    <text evidence="5">Probably binds two magnesium or manganese ions per subunit.</text>
</comment>
<dbReference type="GO" id="GO:0008081">
    <property type="term" value="F:phosphoric diester hydrolase activity"/>
    <property type="evidence" value="ECO:0007669"/>
    <property type="project" value="TreeGrafter"/>
</dbReference>
<dbReference type="GeneID" id="9060525"/>
<dbReference type="RefSeq" id="XP_002780052.1">
    <property type="nucleotide sequence ID" value="XM_002780006.1"/>
</dbReference>
<accession>C5KUG0</accession>
<dbReference type="PANTHER" id="PTHR22748">
    <property type="entry name" value="AP ENDONUCLEASE"/>
    <property type="match status" value="1"/>
</dbReference>
<evidence type="ECO:0000259" key="8">
    <source>
        <dbReference type="Pfam" id="PF03372"/>
    </source>
</evidence>
<dbReference type="InParanoid" id="C5KUG0"/>
<feature type="binding site" evidence="5">
    <location>
        <position position="243"/>
    </location>
    <ligand>
        <name>Mg(2+)</name>
        <dbReference type="ChEBI" id="CHEBI:18420"/>
        <label>1</label>
    </ligand>
</feature>